<dbReference type="Proteomes" id="UP001652623">
    <property type="component" value="Chromosome 11"/>
</dbReference>
<keyword evidence="1" id="KW-1185">Reference proteome</keyword>
<sequence length="110" mass="11970">MQKATEALKQEMSVVGFFWKPSKDCLAACLEYLKGKGDLEGAVEIIKLVRGKGIVSVDIQERLLNHIKDGESISKVIEILGDAMDGDEETSNVSAVKEGSKSINMLETNV</sequence>
<accession>A0ABM3ZVP3</accession>
<dbReference type="GeneID" id="125419558"/>
<dbReference type="RefSeq" id="XP_060668554.1">
    <property type="nucleotide sequence ID" value="XM_060812571.1"/>
</dbReference>
<evidence type="ECO:0000313" key="1">
    <source>
        <dbReference type="Proteomes" id="UP001652623"/>
    </source>
</evidence>
<protein>
    <submittedName>
        <fullName evidence="2">Uncharacterized protein LOC125419558</fullName>
    </submittedName>
</protein>
<evidence type="ECO:0000313" key="2">
    <source>
        <dbReference type="RefSeq" id="XP_060668554.1"/>
    </source>
</evidence>
<gene>
    <name evidence="2" type="primary">LOC125419558</name>
</gene>
<proteinExistence type="predicted"/>
<name>A0ABM3ZVP3_ZIZJJ</name>
<organism evidence="1 2">
    <name type="scientific">Ziziphus jujuba</name>
    <name type="common">Chinese jujube</name>
    <name type="synonym">Ziziphus sativa</name>
    <dbReference type="NCBI Taxonomy" id="326968"/>
    <lineage>
        <taxon>Eukaryota</taxon>
        <taxon>Viridiplantae</taxon>
        <taxon>Streptophyta</taxon>
        <taxon>Embryophyta</taxon>
        <taxon>Tracheophyta</taxon>
        <taxon>Spermatophyta</taxon>
        <taxon>Magnoliopsida</taxon>
        <taxon>eudicotyledons</taxon>
        <taxon>Gunneridae</taxon>
        <taxon>Pentapetalae</taxon>
        <taxon>rosids</taxon>
        <taxon>fabids</taxon>
        <taxon>Rosales</taxon>
        <taxon>Rhamnaceae</taxon>
        <taxon>Paliureae</taxon>
        <taxon>Ziziphus</taxon>
    </lineage>
</organism>
<reference evidence="2" key="1">
    <citation type="submission" date="2025-08" db="UniProtKB">
        <authorList>
            <consortium name="RefSeq"/>
        </authorList>
    </citation>
    <scope>IDENTIFICATION</scope>
    <source>
        <tissue evidence="2">Seedling</tissue>
    </source>
</reference>